<evidence type="ECO:0000313" key="8">
    <source>
        <dbReference type="Proteomes" id="UP000029733"/>
    </source>
</evidence>
<comment type="caution">
    <text evidence="7">The sequence shown here is derived from an EMBL/GenBank/DDBJ whole genome shotgun (WGS) entry which is preliminary data.</text>
</comment>
<dbReference type="AlphaFoldDB" id="A0A4U8T9U3"/>
<keyword evidence="2" id="KW-0547">Nucleotide-binding</keyword>
<dbReference type="STRING" id="1677920.LS71_06785"/>
<keyword evidence="3 7" id="KW-0418">Kinase</keyword>
<dbReference type="PANTHER" id="PTHR43527">
    <property type="entry name" value="4-DIPHOSPHOCYTIDYL-2-C-METHYL-D-ERYTHRITOL KINASE, CHLOROPLASTIC"/>
    <property type="match status" value="1"/>
</dbReference>
<dbReference type="InterPro" id="IPR036554">
    <property type="entry name" value="GHMP_kinase_C_sf"/>
</dbReference>
<dbReference type="GO" id="GO:0050515">
    <property type="term" value="F:4-(cytidine 5'-diphospho)-2-C-methyl-D-erythritol kinase activity"/>
    <property type="evidence" value="ECO:0007669"/>
    <property type="project" value="UniProtKB-UniRule"/>
</dbReference>
<dbReference type="SUPFAM" id="SSF54211">
    <property type="entry name" value="Ribosomal protein S5 domain 2-like"/>
    <property type="match status" value="1"/>
</dbReference>
<dbReference type="GO" id="GO:0016114">
    <property type="term" value="P:terpenoid biosynthetic process"/>
    <property type="evidence" value="ECO:0007669"/>
    <property type="project" value="UniProtKB-UniRule"/>
</dbReference>
<dbReference type="Proteomes" id="UP000029733">
    <property type="component" value="Unassembled WGS sequence"/>
</dbReference>
<feature type="domain" description="GHMP kinase N-terminal" evidence="6">
    <location>
        <begin position="66"/>
        <end position="145"/>
    </location>
</feature>
<keyword evidence="1 7" id="KW-0808">Transferase</keyword>
<evidence type="ECO:0000256" key="3">
    <source>
        <dbReference type="ARBA" id="ARBA00022777"/>
    </source>
</evidence>
<evidence type="ECO:0000256" key="5">
    <source>
        <dbReference type="NCBIfam" id="TIGR00154"/>
    </source>
</evidence>
<dbReference type="InterPro" id="IPR014721">
    <property type="entry name" value="Ribsml_uS5_D2-typ_fold_subgr"/>
</dbReference>
<dbReference type="Pfam" id="PF00288">
    <property type="entry name" value="GHMP_kinases_N"/>
    <property type="match status" value="1"/>
</dbReference>
<dbReference type="InterPro" id="IPR020568">
    <property type="entry name" value="Ribosomal_Su5_D2-typ_SF"/>
</dbReference>
<keyword evidence="4" id="KW-0067">ATP-binding</keyword>
<dbReference type="SUPFAM" id="SSF55060">
    <property type="entry name" value="GHMP Kinase, C-terminal domain"/>
    <property type="match status" value="1"/>
</dbReference>
<dbReference type="RefSeq" id="WP_034355579.1">
    <property type="nucleotide sequence ID" value="NZ_JRPR02000003.1"/>
</dbReference>
<dbReference type="NCBIfam" id="NF003216">
    <property type="entry name" value="PRK04181.1"/>
    <property type="match status" value="1"/>
</dbReference>
<dbReference type="OrthoDB" id="9809438at2"/>
<keyword evidence="8" id="KW-1185">Reference proteome</keyword>
<organism evidence="7 8">
    <name type="scientific">Helicobacter jaachi</name>
    <dbReference type="NCBI Taxonomy" id="1677920"/>
    <lineage>
        <taxon>Bacteria</taxon>
        <taxon>Pseudomonadati</taxon>
        <taxon>Campylobacterota</taxon>
        <taxon>Epsilonproteobacteria</taxon>
        <taxon>Campylobacterales</taxon>
        <taxon>Helicobacteraceae</taxon>
        <taxon>Helicobacter</taxon>
    </lineage>
</organism>
<protein>
    <recommendedName>
        <fullName evidence="5">4-(cytidine 5'-diphospho)-2-C-methyl-D-erythritol kinase</fullName>
        <ecNumber evidence="5">2.7.1.148</ecNumber>
    </recommendedName>
</protein>
<dbReference type="PIRSF" id="PIRSF010376">
    <property type="entry name" value="IspE"/>
    <property type="match status" value="1"/>
</dbReference>
<dbReference type="EMBL" id="JRPR02000003">
    <property type="protein sequence ID" value="TLD96606.1"/>
    <property type="molecule type" value="Genomic_DNA"/>
</dbReference>
<dbReference type="GO" id="GO:0005524">
    <property type="term" value="F:ATP binding"/>
    <property type="evidence" value="ECO:0007669"/>
    <property type="project" value="UniProtKB-KW"/>
</dbReference>
<dbReference type="Gene3D" id="3.30.230.10">
    <property type="match status" value="1"/>
</dbReference>
<dbReference type="EC" id="2.7.1.148" evidence="5"/>
<evidence type="ECO:0000256" key="4">
    <source>
        <dbReference type="ARBA" id="ARBA00022840"/>
    </source>
</evidence>
<dbReference type="InterPro" id="IPR004424">
    <property type="entry name" value="IspE"/>
</dbReference>
<gene>
    <name evidence="7" type="ORF">LS71_005990</name>
</gene>
<evidence type="ECO:0000259" key="6">
    <source>
        <dbReference type="Pfam" id="PF00288"/>
    </source>
</evidence>
<evidence type="ECO:0000313" key="7">
    <source>
        <dbReference type="EMBL" id="TLD96606.1"/>
    </source>
</evidence>
<sequence>MHILIYPKLNIFLKIIGFQAGFHQLQSRFVLAQGGLYDEMYISTSNAFALKGDFGCALEDNLIYKAKCALEHYLHKHNKPTKALDSIKVEVLKRIPKGAGLGGGSGNAGAFLKAINTFLSLGLTQNALLDIAKGVGADVAFFASGVQSANVRGRGEIIESTNTESANETSLDYEIYTPSVFCDTKKVYQYYADSIKANKRAYSEPVKDWFKLSSKALLEQHKDRAEMNDLFLSALKAYPALLDVARNLGQEWYFSGSGSSFFRLKKA</sequence>
<proteinExistence type="predicted"/>
<dbReference type="Gene3D" id="3.30.70.890">
    <property type="entry name" value="GHMP kinase, C-terminal domain"/>
    <property type="match status" value="1"/>
</dbReference>
<evidence type="ECO:0000256" key="1">
    <source>
        <dbReference type="ARBA" id="ARBA00022679"/>
    </source>
</evidence>
<name>A0A4U8T9U3_9HELI</name>
<dbReference type="InterPro" id="IPR006204">
    <property type="entry name" value="GHMP_kinase_N_dom"/>
</dbReference>
<accession>A0A4U8T9U3</accession>
<evidence type="ECO:0000256" key="2">
    <source>
        <dbReference type="ARBA" id="ARBA00022741"/>
    </source>
</evidence>
<dbReference type="NCBIfam" id="TIGR00154">
    <property type="entry name" value="ispE"/>
    <property type="match status" value="1"/>
</dbReference>
<dbReference type="PANTHER" id="PTHR43527:SF2">
    <property type="entry name" value="4-DIPHOSPHOCYTIDYL-2-C-METHYL-D-ERYTHRITOL KINASE, CHLOROPLASTIC"/>
    <property type="match status" value="1"/>
</dbReference>
<reference evidence="7 8" key="1">
    <citation type="journal article" date="2014" name="Genome Announc.">
        <title>Draft genome sequences of eight enterohepatic helicobacter species isolated from both laboratory and wild rodents.</title>
        <authorList>
            <person name="Sheh A."/>
            <person name="Shen Z."/>
            <person name="Fox J.G."/>
        </authorList>
    </citation>
    <scope>NUCLEOTIDE SEQUENCE [LARGE SCALE GENOMIC DNA]</scope>
    <source>
        <strain evidence="7 8">MIT 09-6949</strain>
    </source>
</reference>